<sequence>MNDNRQPTDDLIRGLAAQAGKGSSFLLRLSIVLPVALVFSILAATGVVVMIAGPRSDLLQILPTWTFLFKVIGMVLVAAGGFQLVWTVVQPGQASRTVLVLAPALLFLLAGALFDRSGFPLFGVHTYSVLNCAGTIIMASIPALAAILFAMRTGTPTRLSRAGAIAGFLAGSVGGLAYTIACLNDGAAFVAVWYSIAIACVMALGASIGPKLLRW</sequence>
<feature type="transmembrane region" description="Helical" evidence="1">
    <location>
        <begin position="31"/>
        <end position="53"/>
    </location>
</feature>
<keyword evidence="1" id="KW-0812">Transmembrane</keyword>
<evidence type="ECO:0000256" key="1">
    <source>
        <dbReference type="SAM" id="Phobius"/>
    </source>
</evidence>
<dbReference type="RefSeq" id="WP_080830432.1">
    <property type="nucleotide sequence ID" value="NZ_CP039890.1"/>
</dbReference>
<reference evidence="2 3" key="1">
    <citation type="submission" date="2019-04" db="EMBL/GenBank/DDBJ databases">
        <title>Complete genome sequence of Agrobacterium tumefaciens CFBP5877.</title>
        <authorList>
            <person name="Huang Y.-Y."/>
            <person name="Chiang H.-Y."/>
            <person name="Chou L."/>
            <person name="Lai E.-M."/>
            <person name="Kuo C.-H."/>
        </authorList>
    </citation>
    <scope>NUCLEOTIDE SEQUENCE [LARGE SCALE GENOMIC DNA]</scope>
    <source>
        <strain evidence="2 3">CFBP5877</strain>
        <plasmid evidence="3">patcfbp5877a</plasmid>
    </source>
</reference>
<proteinExistence type="predicted"/>
<accession>A0AAE6BI48</accession>
<dbReference type="EMBL" id="CP039899">
    <property type="protein sequence ID" value="QCL82396.1"/>
    <property type="molecule type" value="Genomic_DNA"/>
</dbReference>
<evidence type="ECO:0000313" key="3">
    <source>
        <dbReference type="Proteomes" id="UP000298579"/>
    </source>
</evidence>
<feature type="transmembrane region" description="Helical" evidence="1">
    <location>
        <begin position="98"/>
        <end position="114"/>
    </location>
</feature>
<dbReference type="AlphaFoldDB" id="A0AAE6BI48"/>
<dbReference type="Pfam" id="PF06532">
    <property type="entry name" value="NrsF"/>
    <property type="match status" value="1"/>
</dbReference>
<keyword evidence="1" id="KW-1133">Transmembrane helix</keyword>
<feature type="transmembrane region" description="Helical" evidence="1">
    <location>
        <begin position="162"/>
        <end position="181"/>
    </location>
</feature>
<feature type="transmembrane region" description="Helical" evidence="1">
    <location>
        <begin position="65"/>
        <end position="86"/>
    </location>
</feature>
<feature type="transmembrane region" description="Helical" evidence="1">
    <location>
        <begin position="126"/>
        <end position="150"/>
    </location>
</feature>
<protein>
    <submittedName>
        <fullName evidence="2">DUF1109 domain-containing protein</fullName>
    </submittedName>
</protein>
<dbReference type="Proteomes" id="UP000298579">
    <property type="component" value="Plasmid pAtCFBP5877a"/>
</dbReference>
<organism evidence="2 3">
    <name type="scientific">Agrobacterium tumefaciens</name>
    <dbReference type="NCBI Taxonomy" id="358"/>
    <lineage>
        <taxon>Bacteria</taxon>
        <taxon>Pseudomonadati</taxon>
        <taxon>Pseudomonadota</taxon>
        <taxon>Alphaproteobacteria</taxon>
        <taxon>Hyphomicrobiales</taxon>
        <taxon>Rhizobiaceae</taxon>
        <taxon>Rhizobium/Agrobacterium group</taxon>
        <taxon>Agrobacterium</taxon>
        <taxon>Agrobacterium tumefaciens complex</taxon>
    </lineage>
</organism>
<dbReference type="InterPro" id="IPR009495">
    <property type="entry name" value="NrsF"/>
</dbReference>
<name>A0AAE6BI48_AGRTU</name>
<evidence type="ECO:0000313" key="2">
    <source>
        <dbReference type="EMBL" id="QCL82396.1"/>
    </source>
</evidence>
<feature type="transmembrane region" description="Helical" evidence="1">
    <location>
        <begin position="187"/>
        <end position="209"/>
    </location>
</feature>
<keyword evidence="1" id="KW-0472">Membrane</keyword>
<gene>
    <name evidence="2" type="ORF">CFBP5877_25005</name>
</gene>
<geneLocation type="plasmid" evidence="3">
    <name>patcfbp5877a</name>
</geneLocation>
<keyword evidence="2" id="KW-0614">Plasmid</keyword>